<keyword evidence="1" id="KW-0472">Membrane</keyword>
<comment type="caution">
    <text evidence="2">The sequence shown here is derived from an EMBL/GenBank/DDBJ whole genome shotgun (WGS) entry which is preliminary data.</text>
</comment>
<reference evidence="2" key="2">
    <citation type="submission" date="2021-04" db="EMBL/GenBank/DDBJ databases">
        <authorList>
            <person name="Gilroy R."/>
        </authorList>
    </citation>
    <scope>NUCLEOTIDE SEQUENCE</scope>
    <source>
        <strain evidence="2">CHK179-28034</strain>
    </source>
</reference>
<dbReference type="EMBL" id="DXBR01000074">
    <property type="protein sequence ID" value="HIZ39909.1"/>
    <property type="molecule type" value="Genomic_DNA"/>
</dbReference>
<dbReference type="AlphaFoldDB" id="A0A9D2J8V9"/>
<keyword evidence="1" id="KW-0812">Transmembrane</keyword>
<proteinExistence type="predicted"/>
<dbReference type="Proteomes" id="UP000824049">
    <property type="component" value="Unassembled WGS sequence"/>
</dbReference>
<gene>
    <name evidence="2" type="ORF">H9968_08300</name>
</gene>
<evidence type="ECO:0000313" key="2">
    <source>
        <dbReference type="EMBL" id="HIZ39909.1"/>
    </source>
</evidence>
<accession>A0A9D2J8V9</accession>
<evidence type="ECO:0000313" key="3">
    <source>
        <dbReference type="Proteomes" id="UP000824049"/>
    </source>
</evidence>
<keyword evidence="1" id="KW-1133">Transmembrane helix</keyword>
<feature type="transmembrane region" description="Helical" evidence="1">
    <location>
        <begin position="60"/>
        <end position="78"/>
    </location>
</feature>
<reference evidence="2" key="1">
    <citation type="journal article" date="2021" name="PeerJ">
        <title>Extensive microbial diversity within the chicken gut microbiome revealed by metagenomics and culture.</title>
        <authorList>
            <person name="Gilroy R."/>
            <person name="Ravi A."/>
            <person name="Getino M."/>
            <person name="Pursley I."/>
            <person name="Horton D.L."/>
            <person name="Alikhan N.F."/>
            <person name="Baker D."/>
            <person name="Gharbi K."/>
            <person name="Hall N."/>
            <person name="Watson M."/>
            <person name="Adriaenssens E.M."/>
            <person name="Foster-Nyarko E."/>
            <person name="Jarju S."/>
            <person name="Secka A."/>
            <person name="Antonio M."/>
            <person name="Oren A."/>
            <person name="Chaudhuri R.R."/>
            <person name="La Ragione R."/>
            <person name="Hildebrand F."/>
            <person name="Pallen M.J."/>
        </authorList>
    </citation>
    <scope>NUCLEOTIDE SEQUENCE</scope>
    <source>
        <strain evidence="2">CHK179-28034</strain>
    </source>
</reference>
<organism evidence="2 3">
    <name type="scientific">Candidatus Anaerobutyricum stercoris</name>
    <dbReference type="NCBI Taxonomy" id="2838457"/>
    <lineage>
        <taxon>Bacteria</taxon>
        <taxon>Bacillati</taxon>
        <taxon>Bacillota</taxon>
        <taxon>Clostridia</taxon>
        <taxon>Lachnospirales</taxon>
        <taxon>Lachnospiraceae</taxon>
        <taxon>Anaerobutyricum</taxon>
    </lineage>
</organism>
<protein>
    <submittedName>
        <fullName evidence="2">Uncharacterized protein</fullName>
    </submittedName>
</protein>
<evidence type="ECO:0000256" key="1">
    <source>
        <dbReference type="SAM" id="Phobius"/>
    </source>
</evidence>
<name>A0A9D2J8V9_9FIRM</name>
<sequence length="82" mass="9485">MVIAFQNYPFFTVRNCEFRYTVKGHEIKISRKEKTITRATVDVALKRALELSEVSGPKKLGVFGASYLYPMFLYFGIITKKK</sequence>